<dbReference type="OrthoDB" id="1640476at2759"/>
<dbReference type="OMA" id="NKPLKRH"/>
<evidence type="ECO:0000256" key="1">
    <source>
        <dbReference type="SAM" id="MobiDB-lite"/>
    </source>
</evidence>
<evidence type="ECO:0000313" key="4">
    <source>
        <dbReference type="Proteomes" id="UP000001881"/>
    </source>
</evidence>
<gene>
    <name evidence="3" type="ORF">SMAC_07344</name>
</gene>
<feature type="compositionally biased region" description="Polar residues" evidence="1">
    <location>
        <begin position="1"/>
        <end position="12"/>
    </location>
</feature>
<comment type="caution">
    <text evidence="3">The sequence shown here is derived from an EMBL/GenBank/DDBJ whole genome shotgun (WGS) entry which is preliminary data.</text>
</comment>
<feature type="compositionally biased region" description="Basic residues" evidence="1">
    <location>
        <begin position="107"/>
        <end position="116"/>
    </location>
</feature>
<feature type="domain" description="DC-UbP/UBTD2 N-terminal" evidence="2">
    <location>
        <begin position="237"/>
        <end position="285"/>
    </location>
</feature>
<feature type="region of interest" description="Disordered" evidence="1">
    <location>
        <begin position="213"/>
        <end position="237"/>
    </location>
</feature>
<feature type="domain" description="DC-UbP/UBTD2 N-terminal" evidence="2">
    <location>
        <begin position="143"/>
        <end position="205"/>
    </location>
</feature>
<dbReference type="InParanoid" id="F7W8J0"/>
<dbReference type="Proteomes" id="UP000001881">
    <property type="component" value="Unassembled WGS sequence"/>
</dbReference>
<feature type="compositionally biased region" description="Low complexity" evidence="1">
    <location>
        <begin position="20"/>
        <end position="38"/>
    </location>
</feature>
<proteinExistence type="predicted"/>
<dbReference type="eggNOG" id="KOG0013">
    <property type="taxonomic scope" value="Eukaryota"/>
</dbReference>
<feature type="compositionally biased region" description="Acidic residues" evidence="1">
    <location>
        <begin position="294"/>
        <end position="303"/>
    </location>
</feature>
<dbReference type="HOGENOM" id="CLU_054816_2_0_1"/>
<feature type="region of interest" description="Disordered" evidence="1">
    <location>
        <begin position="1"/>
        <end position="142"/>
    </location>
</feature>
<name>F7W8J0_SORMK</name>
<dbReference type="InterPro" id="IPR039869">
    <property type="entry name" value="UBTD1/2"/>
</dbReference>
<keyword evidence="4" id="KW-1185">Reference proteome</keyword>
<dbReference type="PANTHER" id="PTHR13609">
    <property type="entry name" value="UBIQUITIN DOMAIN CONTAINING 1 PROTEIN-RELATED"/>
    <property type="match status" value="1"/>
</dbReference>
<dbReference type="Gene3D" id="1.20.225.20">
    <property type="entry name" value="Ub domain-containing protein, DC-UbP/UBTD2, N-terminal domain"/>
    <property type="match status" value="1"/>
</dbReference>
<dbReference type="AlphaFoldDB" id="F7W8J0"/>
<evidence type="ECO:0000259" key="2">
    <source>
        <dbReference type="Pfam" id="PF16455"/>
    </source>
</evidence>
<feature type="compositionally biased region" description="Basic and acidic residues" evidence="1">
    <location>
        <begin position="117"/>
        <end position="129"/>
    </location>
</feature>
<dbReference type="InterPro" id="IPR029071">
    <property type="entry name" value="Ubiquitin-like_domsf"/>
</dbReference>
<dbReference type="InterPro" id="IPR038169">
    <property type="entry name" value="DC-UbP/UBTD2_N_sf"/>
</dbReference>
<feature type="region of interest" description="Disordered" evidence="1">
    <location>
        <begin position="425"/>
        <end position="445"/>
    </location>
</feature>
<dbReference type="VEuPathDB" id="FungiDB:SMAC_07344"/>
<organism evidence="3 4">
    <name type="scientific">Sordaria macrospora (strain ATCC MYA-333 / DSM 997 / K(L3346) / K-hell)</name>
    <dbReference type="NCBI Taxonomy" id="771870"/>
    <lineage>
        <taxon>Eukaryota</taxon>
        <taxon>Fungi</taxon>
        <taxon>Dikarya</taxon>
        <taxon>Ascomycota</taxon>
        <taxon>Pezizomycotina</taxon>
        <taxon>Sordariomycetes</taxon>
        <taxon>Sordariomycetidae</taxon>
        <taxon>Sordariales</taxon>
        <taxon>Sordariaceae</taxon>
        <taxon>Sordaria</taxon>
    </lineage>
</organism>
<feature type="compositionally biased region" description="Low complexity" evidence="1">
    <location>
        <begin position="47"/>
        <end position="61"/>
    </location>
</feature>
<dbReference type="SUPFAM" id="SSF54236">
    <property type="entry name" value="Ubiquitin-like"/>
    <property type="match status" value="1"/>
</dbReference>
<protein>
    <submittedName>
        <fullName evidence="3">WGS project CABT00000000 data, contig 2.45</fullName>
    </submittedName>
</protein>
<evidence type="ECO:0000313" key="3">
    <source>
        <dbReference type="EMBL" id="CCC05021.1"/>
    </source>
</evidence>
<sequence>MGCCISRSSSEEGVTAPYPAGSRASRTSGSSRALNSARRVSRGPGGSRSPAPTTAAGTPAGSQLRGIEGAGSVTNEEDRRLPLSSHPPSVVGATTSYSNQQREQRAQRRQSRRHSQHRGDRGGDRESRRHSSLRNHPLSQHINKPLKRHEWISEHRVWTRATLDRERAEFFDTRVTGRQEVWQTIHAALEILWHQAAQEDAAAAQNGDGTLAAASDYEGEGQGSHSDAEQEEDDRATALATAQTILSAAEITLPTGDLAQGGAYDSLGNYYSLPEHVVSDPINISNSRPVSEASEVEDEEDGYADTTDTKGAMSVVTDGEIGPEGSQEALESGDEASSRREEKGKAVVNVKDLITVRARLSDGSKDVNVQVDKGDSVRVLGRKLSDKKVRLVYMGKILKETSTLPDQGWKRGNIVNALEKLQETPTTTTACDGDGDGEQHGHSYF</sequence>
<feature type="region of interest" description="Disordered" evidence="1">
    <location>
        <begin position="282"/>
        <end position="344"/>
    </location>
</feature>
<dbReference type="EMBL" id="CABT02000045">
    <property type="protein sequence ID" value="CCC05021.1"/>
    <property type="molecule type" value="Genomic_DNA"/>
</dbReference>
<dbReference type="Pfam" id="PF16455">
    <property type="entry name" value="UBD"/>
    <property type="match status" value="2"/>
</dbReference>
<reference evidence="3 4" key="1">
    <citation type="journal article" date="2010" name="PLoS Genet.">
        <title>De novo assembly of a 40 Mb eukaryotic genome from short sequence reads: Sordaria macrospora, a model organism for fungal morphogenesis.</title>
        <authorList>
            <person name="Nowrousian M."/>
            <person name="Stajich J."/>
            <person name="Chu M."/>
            <person name="Engh I."/>
            <person name="Espagne E."/>
            <person name="Halliday K."/>
            <person name="Kamerewerd J."/>
            <person name="Kempken F."/>
            <person name="Knab B."/>
            <person name="Kuo H.C."/>
            <person name="Osiewacz H.D."/>
            <person name="Poeggeler S."/>
            <person name="Read N."/>
            <person name="Seiler S."/>
            <person name="Smith K."/>
            <person name="Zickler D."/>
            <person name="Kueck U."/>
            <person name="Freitag M."/>
        </authorList>
    </citation>
    <scope>NUCLEOTIDE SEQUENCE [LARGE SCALE GENOMIC DNA]</scope>
    <source>
        <strain evidence="4">ATCC MYA-333 / DSM 997 / K(L3346) / K-hell</strain>
        <tissue evidence="3">Mycelium</tissue>
    </source>
</reference>
<accession>F7W8J0</accession>
<dbReference type="InterPro" id="IPR032752">
    <property type="entry name" value="DC-UbP/UBTD2_N"/>
</dbReference>